<dbReference type="GO" id="GO:0008360">
    <property type="term" value="P:regulation of cell shape"/>
    <property type="evidence" value="ECO:0007669"/>
    <property type="project" value="UniProtKB-KW"/>
</dbReference>
<keyword evidence="6" id="KW-0961">Cell wall biogenesis/degradation</keyword>
<evidence type="ECO:0000313" key="10">
    <source>
        <dbReference type="EMBL" id="QHT67610.1"/>
    </source>
</evidence>
<protein>
    <submittedName>
        <fullName evidence="10">L,D-transpeptidase family protein</fullName>
    </submittedName>
</protein>
<dbReference type="GO" id="GO:0016740">
    <property type="term" value="F:transferase activity"/>
    <property type="evidence" value="ECO:0007669"/>
    <property type="project" value="UniProtKB-KW"/>
</dbReference>
<feature type="domain" description="L,D-TPase catalytic" evidence="9">
    <location>
        <begin position="223"/>
        <end position="393"/>
    </location>
</feature>
<feature type="transmembrane region" description="Helical" evidence="7">
    <location>
        <begin position="66"/>
        <end position="86"/>
    </location>
</feature>
<dbReference type="InterPro" id="IPR036365">
    <property type="entry name" value="PGBD-like_sf"/>
</dbReference>
<keyword evidence="3" id="KW-0808">Transferase</keyword>
<dbReference type="RefSeq" id="WP_162443636.1">
    <property type="nucleotide sequence ID" value="NZ_CP048222.1"/>
</dbReference>
<dbReference type="KEGG" id="rhoz:GXP67_13700"/>
<keyword evidence="5" id="KW-0573">Peptidoglycan synthesis</keyword>
<dbReference type="GO" id="GO:0009252">
    <property type="term" value="P:peptidoglycan biosynthetic process"/>
    <property type="evidence" value="ECO:0007669"/>
    <property type="project" value="UniProtKB-UniPathway"/>
</dbReference>
<dbReference type="InterPro" id="IPR038063">
    <property type="entry name" value="Transpep_catalytic_dom"/>
</dbReference>
<evidence type="ECO:0000256" key="4">
    <source>
        <dbReference type="ARBA" id="ARBA00022960"/>
    </source>
</evidence>
<dbReference type="EMBL" id="CP048222">
    <property type="protein sequence ID" value="QHT67610.1"/>
    <property type="molecule type" value="Genomic_DNA"/>
</dbReference>
<dbReference type="Proteomes" id="UP000480178">
    <property type="component" value="Chromosome"/>
</dbReference>
<dbReference type="GO" id="GO:0071555">
    <property type="term" value="P:cell wall organization"/>
    <property type="evidence" value="ECO:0007669"/>
    <property type="project" value="UniProtKB-KW"/>
</dbReference>
<proteinExistence type="inferred from homology"/>
<evidence type="ECO:0000256" key="7">
    <source>
        <dbReference type="SAM" id="Phobius"/>
    </source>
</evidence>
<dbReference type="InterPro" id="IPR052905">
    <property type="entry name" value="LD-transpeptidase_YkuD-like"/>
</dbReference>
<dbReference type="InterPro" id="IPR005490">
    <property type="entry name" value="LD_TPept_cat_dom"/>
</dbReference>
<dbReference type="SUPFAM" id="SSF141523">
    <property type="entry name" value="L,D-transpeptidase catalytic domain-like"/>
    <property type="match status" value="1"/>
</dbReference>
<dbReference type="GO" id="GO:0004180">
    <property type="term" value="F:carboxypeptidase activity"/>
    <property type="evidence" value="ECO:0007669"/>
    <property type="project" value="UniProtKB-ARBA"/>
</dbReference>
<evidence type="ECO:0000259" key="8">
    <source>
        <dbReference type="Pfam" id="PF01471"/>
    </source>
</evidence>
<dbReference type="PANTHER" id="PTHR41533">
    <property type="entry name" value="L,D-TRANSPEPTIDASE HI_1667-RELATED"/>
    <property type="match status" value="1"/>
</dbReference>
<evidence type="ECO:0000259" key="9">
    <source>
        <dbReference type="Pfam" id="PF03734"/>
    </source>
</evidence>
<evidence type="ECO:0000256" key="1">
    <source>
        <dbReference type="ARBA" id="ARBA00004752"/>
    </source>
</evidence>
<comment type="pathway">
    <text evidence="1">Cell wall biogenesis; peptidoglycan biosynthesis.</text>
</comment>
<dbReference type="InterPro" id="IPR002477">
    <property type="entry name" value="Peptidoglycan-bd-like"/>
</dbReference>
<dbReference type="Gene3D" id="2.40.440.10">
    <property type="entry name" value="L,D-transpeptidase catalytic domain-like"/>
    <property type="match status" value="1"/>
</dbReference>
<evidence type="ECO:0000256" key="6">
    <source>
        <dbReference type="ARBA" id="ARBA00023316"/>
    </source>
</evidence>
<evidence type="ECO:0000256" key="5">
    <source>
        <dbReference type="ARBA" id="ARBA00022984"/>
    </source>
</evidence>
<keyword evidence="7" id="KW-1133">Transmembrane helix</keyword>
<dbReference type="Gene3D" id="1.10.101.10">
    <property type="entry name" value="PGBD-like superfamily/PGBD"/>
    <property type="match status" value="1"/>
</dbReference>
<dbReference type="SUPFAM" id="SSF47090">
    <property type="entry name" value="PGBD-like"/>
    <property type="match status" value="1"/>
</dbReference>
<dbReference type="CDD" id="cd16913">
    <property type="entry name" value="YkuD_like"/>
    <property type="match status" value="1"/>
</dbReference>
<keyword evidence="7" id="KW-0812">Transmembrane</keyword>
<sequence length="467" mass="52533">MTRVSYKTTSSTCPSATTSVSKYLLTHTNNHPLTQPEVVTNNKSILDKTGSFMKGISYSAFNIYNIYLRLFIIFLCLLTAAIMPAFGQQAAQPSATDSVTKAYLQLKLYHQFYSQIDAEQRWTYFPADTVIRPGQASDLIYGIRSNLLLTGDLSATQDLATNTLDSLLVKALAKFQFRHGLTTDGIFGNSTLQAMNVPVSKRVEQISINMERWRTYTGVATQPYIFVNIPDFTLQVIEGDSVALKMKVIVGKKTSKTVLMQSEVKYIVLNPSWNVPQGIAAKEILPLLKKNPHYLTDHQMRIYSKQAGQRTEIHPDSVDWQSMTPANFHYLVEQIPGETNALGKVKFIFPNEYDIYLHDTAQRGLFSKTVRAMSHGCVRVEKPIELAAFLLRNDAAWSAKKINEFIAKGTESTGIRLRTPVPVSINYFTAWTDNNSQLHFRNDIYNYDIPVTKPALSSLTSKKIQAD</sequence>
<dbReference type="Pfam" id="PF01471">
    <property type="entry name" value="PG_binding_1"/>
    <property type="match status" value="1"/>
</dbReference>
<evidence type="ECO:0000256" key="2">
    <source>
        <dbReference type="ARBA" id="ARBA00005992"/>
    </source>
</evidence>
<accession>A0A6C0GIQ8</accession>
<keyword evidence="4" id="KW-0133">Cell shape</keyword>
<dbReference type="UniPathway" id="UPA00219"/>
<keyword evidence="11" id="KW-1185">Reference proteome</keyword>
<keyword evidence="7" id="KW-0472">Membrane</keyword>
<organism evidence="10 11">
    <name type="scientific">Rhodocytophaga rosea</name>
    <dbReference type="NCBI Taxonomy" id="2704465"/>
    <lineage>
        <taxon>Bacteria</taxon>
        <taxon>Pseudomonadati</taxon>
        <taxon>Bacteroidota</taxon>
        <taxon>Cytophagia</taxon>
        <taxon>Cytophagales</taxon>
        <taxon>Rhodocytophagaceae</taxon>
        <taxon>Rhodocytophaga</taxon>
    </lineage>
</organism>
<evidence type="ECO:0000256" key="3">
    <source>
        <dbReference type="ARBA" id="ARBA00022679"/>
    </source>
</evidence>
<dbReference type="InterPro" id="IPR036366">
    <property type="entry name" value="PGBDSf"/>
</dbReference>
<feature type="domain" description="Peptidoglycan binding-like" evidence="8">
    <location>
        <begin position="160"/>
        <end position="195"/>
    </location>
</feature>
<reference evidence="10 11" key="1">
    <citation type="submission" date="2020-01" db="EMBL/GenBank/DDBJ databases">
        <authorList>
            <person name="Kim M.K."/>
        </authorList>
    </citation>
    <scope>NUCLEOTIDE SEQUENCE [LARGE SCALE GENOMIC DNA]</scope>
    <source>
        <strain evidence="10 11">172606-1</strain>
    </source>
</reference>
<comment type="similarity">
    <text evidence="2">Belongs to the YkuD family.</text>
</comment>
<name>A0A6C0GIQ8_9BACT</name>
<dbReference type="PANTHER" id="PTHR41533:SF2">
    <property type="entry name" value="BLR7131 PROTEIN"/>
    <property type="match status" value="1"/>
</dbReference>
<dbReference type="AlphaFoldDB" id="A0A6C0GIQ8"/>
<evidence type="ECO:0000313" key="11">
    <source>
        <dbReference type="Proteomes" id="UP000480178"/>
    </source>
</evidence>
<dbReference type="Pfam" id="PF03734">
    <property type="entry name" value="YkuD"/>
    <property type="match status" value="1"/>
</dbReference>
<gene>
    <name evidence="10" type="ORF">GXP67_13700</name>
</gene>